<sequence>MDEEVKREVVEETQEEVIEHLEKLYEDDEIVVLAAPDDAELERLILNILKEKRMKFKELKEAFSATAGEDRLRRALLKLMEEGRVYELPDGSYTANIEDLEAFREAALPEAVEAADEFEEAIEEIEEENEEFEDFEDIEDIEDLDEL</sequence>
<gene>
    <name evidence="2" type="ORF">IPA_04780</name>
</gene>
<dbReference type="EMBL" id="CP006868">
    <property type="protein sequence ID" value="UXD21488.1"/>
    <property type="molecule type" value="Genomic_DNA"/>
</dbReference>
<accession>A0A977K9H3</accession>
<reference evidence="2" key="1">
    <citation type="submission" date="2013-11" db="EMBL/GenBank/DDBJ databases">
        <title>Comparative genomics of Ignicoccus.</title>
        <authorList>
            <person name="Podar M."/>
        </authorList>
    </citation>
    <scope>NUCLEOTIDE SEQUENCE</scope>
    <source>
        <strain evidence="2">DSM 13166</strain>
    </source>
</reference>
<protein>
    <submittedName>
        <fullName evidence="2">Uncharacterized protein</fullName>
    </submittedName>
</protein>
<feature type="region of interest" description="Disordered" evidence="1">
    <location>
        <begin position="126"/>
        <end position="147"/>
    </location>
</feature>
<dbReference type="KEGG" id="ipc:IPA_04780"/>
<evidence type="ECO:0000313" key="2">
    <source>
        <dbReference type="EMBL" id="UXD21488.1"/>
    </source>
</evidence>
<dbReference type="AlphaFoldDB" id="A0A977K9H3"/>
<keyword evidence="3" id="KW-1185">Reference proteome</keyword>
<organism evidence="2 3">
    <name type="scientific">Ignicoccus pacificus DSM 13166</name>
    <dbReference type="NCBI Taxonomy" id="940294"/>
    <lineage>
        <taxon>Archaea</taxon>
        <taxon>Thermoproteota</taxon>
        <taxon>Thermoprotei</taxon>
        <taxon>Desulfurococcales</taxon>
        <taxon>Desulfurococcaceae</taxon>
        <taxon>Ignicoccus</taxon>
    </lineage>
</organism>
<proteinExistence type="predicted"/>
<evidence type="ECO:0000313" key="3">
    <source>
        <dbReference type="Proteomes" id="UP001063698"/>
    </source>
</evidence>
<evidence type="ECO:0000256" key="1">
    <source>
        <dbReference type="SAM" id="MobiDB-lite"/>
    </source>
</evidence>
<dbReference type="Proteomes" id="UP001063698">
    <property type="component" value="Chromosome"/>
</dbReference>
<name>A0A977K9H3_9CREN</name>